<name>A0A518DUY6_9BACT</name>
<feature type="domain" description="Response regulatory" evidence="3">
    <location>
        <begin position="7"/>
        <end position="121"/>
    </location>
</feature>
<evidence type="ECO:0000256" key="1">
    <source>
        <dbReference type="ARBA" id="ARBA00022553"/>
    </source>
</evidence>
<gene>
    <name evidence="4" type="primary">spo0F_2</name>
    <name evidence="4" type="ORF">Pla8534_34620</name>
</gene>
<sequence length="128" mass="14646">MVLEYPCLLITDDDRDLRETLQEVFQPLGFRTILAANGAEAVEIVRREPVHLALLDLHMPKLSGLEAIRRVKELQSRLPCILMSAALDEDIKEEAKRAQVFSVHAKPISFRDITSVVNDAMWQTYQWS</sequence>
<organism evidence="4 5">
    <name type="scientific">Lignipirellula cremea</name>
    <dbReference type="NCBI Taxonomy" id="2528010"/>
    <lineage>
        <taxon>Bacteria</taxon>
        <taxon>Pseudomonadati</taxon>
        <taxon>Planctomycetota</taxon>
        <taxon>Planctomycetia</taxon>
        <taxon>Pirellulales</taxon>
        <taxon>Pirellulaceae</taxon>
        <taxon>Lignipirellula</taxon>
    </lineage>
</organism>
<keyword evidence="4" id="KW-0808">Transferase</keyword>
<dbReference type="PANTHER" id="PTHR44591">
    <property type="entry name" value="STRESS RESPONSE REGULATOR PROTEIN 1"/>
    <property type="match status" value="1"/>
</dbReference>
<dbReference type="CDD" id="cd00156">
    <property type="entry name" value="REC"/>
    <property type="match status" value="1"/>
</dbReference>
<dbReference type="GO" id="GO:0000160">
    <property type="term" value="P:phosphorelay signal transduction system"/>
    <property type="evidence" value="ECO:0007669"/>
    <property type="project" value="InterPro"/>
</dbReference>
<dbReference type="PANTHER" id="PTHR44591:SF23">
    <property type="entry name" value="CHEY SUBFAMILY"/>
    <property type="match status" value="1"/>
</dbReference>
<protein>
    <submittedName>
        <fullName evidence="4">Sporulation initiation phosphotransferase F</fullName>
        <ecNumber evidence="4">2.7.-.-</ecNumber>
    </submittedName>
</protein>
<dbReference type="SUPFAM" id="SSF52172">
    <property type="entry name" value="CheY-like"/>
    <property type="match status" value="1"/>
</dbReference>
<dbReference type="KEGG" id="lcre:Pla8534_34620"/>
<dbReference type="EMBL" id="CP036433">
    <property type="protein sequence ID" value="QDU95646.1"/>
    <property type="molecule type" value="Genomic_DNA"/>
</dbReference>
<dbReference type="OrthoDB" id="280492at2"/>
<dbReference type="Gene3D" id="3.40.50.2300">
    <property type="match status" value="1"/>
</dbReference>
<dbReference type="InterPro" id="IPR011006">
    <property type="entry name" value="CheY-like_superfamily"/>
</dbReference>
<proteinExistence type="predicted"/>
<evidence type="ECO:0000313" key="4">
    <source>
        <dbReference type="EMBL" id="QDU95646.1"/>
    </source>
</evidence>
<dbReference type="PROSITE" id="PS50110">
    <property type="entry name" value="RESPONSE_REGULATORY"/>
    <property type="match status" value="1"/>
</dbReference>
<dbReference type="GO" id="GO:0016740">
    <property type="term" value="F:transferase activity"/>
    <property type="evidence" value="ECO:0007669"/>
    <property type="project" value="UniProtKB-KW"/>
</dbReference>
<accession>A0A518DUY6</accession>
<dbReference type="InterPro" id="IPR001789">
    <property type="entry name" value="Sig_transdc_resp-reg_receiver"/>
</dbReference>
<dbReference type="RefSeq" id="WP_145054358.1">
    <property type="nucleotide sequence ID" value="NZ_CP036433.1"/>
</dbReference>
<reference evidence="4 5" key="1">
    <citation type="submission" date="2019-02" db="EMBL/GenBank/DDBJ databases">
        <title>Deep-cultivation of Planctomycetes and their phenomic and genomic characterization uncovers novel biology.</title>
        <authorList>
            <person name="Wiegand S."/>
            <person name="Jogler M."/>
            <person name="Boedeker C."/>
            <person name="Pinto D."/>
            <person name="Vollmers J."/>
            <person name="Rivas-Marin E."/>
            <person name="Kohn T."/>
            <person name="Peeters S.H."/>
            <person name="Heuer A."/>
            <person name="Rast P."/>
            <person name="Oberbeckmann S."/>
            <person name="Bunk B."/>
            <person name="Jeske O."/>
            <person name="Meyerdierks A."/>
            <person name="Storesund J.E."/>
            <person name="Kallscheuer N."/>
            <person name="Luecker S."/>
            <person name="Lage O.M."/>
            <person name="Pohl T."/>
            <person name="Merkel B.J."/>
            <person name="Hornburger P."/>
            <person name="Mueller R.-W."/>
            <person name="Bruemmer F."/>
            <person name="Labrenz M."/>
            <person name="Spormann A.M."/>
            <person name="Op den Camp H."/>
            <person name="Overmann J."/>
            <person name="Amann R."/>
            <person name="Jetten M.S.M."/>
            <person name="Mascher T."/>
            <person name="Medema M.H."/>
            <person name="Devos D.P."/>
            <person name="Kaster A.-K."/>
            <person name="Ovreas L."/>
            <person name="Rohde M."/>
            <person name="Galperin M.Y."/>
            <person name="Jogler C."/>
        </authorList>
    </citation>
    <scope>NUCLEOTIDE SEQUENCE [LARGE SCALE GENOMIC DNA]</scope>
    <source>
        <strain evidence="4 5">Pla85_3_4</strain>
    </source>
</reference>
<keyword evidence="5" id="KW-1185">Reference proteome</keyword>
<dbReference type="Pfam" id="PF00072">
    <property type="entry name" value="Response_reg"/>
    <property type="match status" value="1"/>
</dbReference>
<evidence type="ECO:0000256" key="2">
    <source>
        <dbReference type="PROSITE-ProRule" id="PRU00169"/>
    </source>
</evidence>
<evidence type="ECO:0000259" key="3">
    <source>
        <dbReference type="PROSITE" id="PS50110"/>
    </source>
</evidence>
<dbReference type="SMART" id="SM00448">
    <property type="entry name" value="REC"/>
    <property type="match status" value="1"/>
</dbReference>
<keyword evidence="1 2" id="KW-0597">Phosphoprotein</keyword>
<feature type="modified residue" description="4-aspartylphosphate" evidence="2">
    <location>
        <position position="56"/>
    </location>
</feature>
<dbReference type="InterPro" id="IPR050595">
    <property type="entry name" value="Bact_response_regulator"/>
</dbReference>
<dbReference type="AlphaFoldDB" id="A0A518DUY6"/>
<dbReference type="Proteomes" id="UP000317648">
    <property type="component" value="Chromosome"/>
</dbReference>
<dbReference type="EC" id="2.7.-.-" evidence="4"/>
<evidence type="ECO:0000313" key="5">
    <source>
        <dbReference type="Proteomes" id="UP000317648"/>
    </source>
</evidence>